<dbReference type="InterPro" id="IPR020843">
    <property type="entry name" value="ER"/>
</dbReference>
<dbReference type="GO" id="GO:0016491">
    <property type="term" value="F:oxidoreductase activity"/>
    <property type="evidence" value="ECO:0007669"/>
    <property type="project" value="UniProtKB-KW"/>
</dbReference>
<evidence type="ECO:0000259" key="12">
    <source>
        <dbReference type="PROSITE" id="PS52019"/>
    </source>
</evidence>
<dbReference type="PANTHER" id="PTHR43775">
    <property type="entry name" value="FATTY ACID SYNTHASE"/>
    <property type="match status" value="1"/>
</dbReference>
<dbReference type="Gene3D" id="3.40.47.10">
    <property type="match status" value="1"/>
</dbReference>
<dbReference type="InterPro" id="IPR016035">
    <property type="entry name" value="Acyl_Trfase/lysoPLipase"/>
</dbReference>
<dbReference type="InterPro" id="IPR009081">
    <property type="entry name" value="PP-bd_ACP"/>
</dbReference>
<dbReference type="SUPFAM" id="SSF52151">
    <property type="entry name" value="FabD/lysophospholipase-like"/>
    <property type="match status" value="1"/>
</dbReference>
<dbReference type="RefSeq" id="XP_062638539.1">
    <property type="nucleotide sequence ID" value="XM_062780204.1"/>
</dbReference>
<dbReference type="Pfam" id="PF08242">
    <property type="entry name" value="Methyltransf_12"/>
    <property type="match status" value="1"/>
</dbReference>
<dbReference type="GO" id="GO:0006633">
    <property type="term" value="P:fatty acid biosynthetic process"/>
    <property type="evidence" value="ECO:0007669"/>
    <property type="project" value="TreeGrafter"/>
</dbReference>
<dbReference type="SUPFAM" id="SSF53901">
    <property type="entry name" value="Thiolase-like"/>
    <property type="match status" value="1"/>
</dbReference>
<reference evidence="13" key="2">
    <citation type="submission" date="2023-05" db="EMBL/GenBank/DDBJ databases">
        <authorList>
            <consortium name="Lawrence Berkeley National Laboratory"/>
            <person name="Steindorff A."/>
            <person name="Hensen N."/>
            <person name="Bonometti L."/>
            <person name="Westerberg I."/>
            <person name="Brannstrom I.O."/>
            <person name="Guillou S."/>
            <person name="Cros-Aarteil S."/>
            <person name="Calhoun S."/>
            <person name="Haridas S."/>
            <person name="Kuo A."/>
            <person name="Mondo S."/>
            <person name="Pangilinan J."/>
            <person name="Riley R."/>
            <person name="Labutti K."/>
            <person name="Andreopoulos B."/>
            <person name="Lipzen A."/>
            <person name="Chen C."/>
            <person name="Yanf M."/>
            <person name="Daum C."/>
            <person name="Ng V."/>
            <person name="Clum A."/>
            <person name="Ohm R."/>
            <person name="Martin F."/>
            <person name="Silar P."/>
            <person name="Natvig D."/>
            <person name="Lalanne C."/>
            <person name="Gautier V."/>
            <person name="Ament-Velasquez S.L."/>
            <person name="Kruys A."/>
            <person name="Hutchinson M.I."/>
            <person name="Powell A.J."/>
            <person name="Barry K."/>
            <person name="Miller A.N."/>
            <person name="Grigoriev I.V."/>
            <person name="Debuchy R."/>
            <person name="Gladieux P."/>
            <person name="Thoren M.H."/>
            <person name="Johannesson H."/>
        </authorList>
    </citation>
    <scope>NUCLEOTIDE SEQUENCE</scope>
    <source>
        <strain evidence="13">CBS 141.50</strain>
    </source>
</reference>
<dbReference type="InterPro" id="IPR020807">
    <property type="entry name" value="PKS_DH"/>
</dbReference>
<dbReference type="Pfam" id="PF23114">
    <property type="entry name" value="NAD-bd_HRPKS_sdrA"/>
    <property type="match status" value="1"/>
</dbReference>
<dbReference type="InterPro" id="IPR042104">
    <property type="entry name" value="PKS_dehydratase_sf"/>
</dbReference>
<dbReference type="CDD" id="cd02440">
    <property type="entry name" value="AdoMet_MTases"/>
    <property type="match status" value="1"/>
</dbReference>
<evidence type="ECO:0000256" key="3">
    <source>
        <dbReference type="ARBA" id="ARBA00022679"/>
    </source>
</evidence>
<dbReference type="InterPro" id="IPR056501">
    <property type="entry name" value="NAD-bd_HRPKS_sdrA"/>
</dbReference>
<dbReference type="SMART" id="SM00825">
    <property type="entry name" value="PKS_KS"/>
    <property type="match status" value="1"/>
</dbReference>
<dbReference type="Pfam" id="PF16197">
    <property type="entry name" value="KAsynt_C_assoc"/>
    <property type="match status" value="1"/>
</dbReference>
<dbReference type="InterPro" id="IPR049551">
    <property type="entry name" value="PKS_DH_C"/>
</dbReference>
<dbReference type="Pfam" id="PF08659">
    <property type="entry name" value="KR"/>
    <property type="match status" value="1"/>
</dbReference>
<dbReference type="Gene3D" id="1.10.1200.10">
    <property type="entry name" value="ACP-like"/>
    <property type="match status" value="1"/>
</dbReference>
<dbReference type="InterPro" id="IPR049552">
    <property type="entry name" value="PKS_DH_N"/>
</dbReference>
<dbReference type="InterPro" id="IPR014030">
    <property type="entry name" value="Ketoacyl_synth_N"/>
</dbReference>
<dbReference type="Pfam" id="PF02801">
    <property type="entry name" value="Ketoacyl-synt_C"/>
    <property type="match status" value="1"/>
</dbReference>
<dbReference type="Pfam" id="PF13602">
    <property type="entry name" value="ADH_zinc_N_2"/>
    <property type="match status" value="1"/>
</dbReference>
<comment type="caution">
    <text evidence="13">The sequence shown here is derived from an EMBL/GenBank/DDBJ whole genome shotgun (WGS) entry which is preliminary data.</text>
</comment>
<dbReference type="PROSITE" id="PS50075">
    <property type="entry name" value="CARRIER"/>
    <property type="match status" value="1"/>
</dbReference>
<dbReference type="InterPro" id="IPR013968">
    <property type="entry name" value="PKS_KR"/>
</dbReference>
<feature type="active site" description="Proton donor; for dehydratase activity" evidence="8">
    <location>
        <position position="1222"/>
    </location>
</feature>
<dbReference type="InterPro" id="IPR029063">
    <property type="entry name" value="SAM-dependent_MTases_sf"/>
</dbReference>
<evidence type="ECO:0000256" key="4">
    <source>
        <dbReference type="ARBA" id="ARBA00022857"/>
    </source>
</evidence>
<keyword evidence="1" id="KW-0596">Phosphopantetheine</keyword>
<dbReference type="GeneID" id="87816817"/>
<dbReference type="EMBL" id="MU853571">
    <property type="protein sequence ID" value="KAK4145168.1"/>
    <property type="molecule type" value="Genomic_DNA"/>
</dbReference>
<dbReference type="PANTHER" id="PTHR43775:SF29">
    <property type="entry name" value="ASPERFURANONE POLYKETIDE SYNTHASE AFOG-RELATED"/>
    <property type="match status" value="1"/>
</dbReference>
<protein>
    <submittedName>
        <fullName evidence="13">Polyketide synthase</fullName>
    </submittedName>
</protein>
<feature type="domain" description="PKS/mFAS DH" evidence="12">
    <location>
        <begin position="1004"/>
        <end position="1312"/>
    </location>
</feature>
<dbReference type="Proteomes" id="UP001302676">
    <property type="component" value="Unassembled WGS sequence"/>
</dbReference>
<dbReference type="InterPro" id="IPR013154">
    <property type="entry name" value="ADH-like_N"/>
</dbReference>
<sequence>MGSIDNSSTDSGTGSHTGSSTSSLDYATEPIAIVGLSCKFAGEASSPSGLWDLMTHGRNAWTPFPASRFHAAGAYHPDSQKLGTTSVKGAHFMTEDPALFDANFFQFSGEAAAAVDPQYRLQLESAYEALENAGMPMSAVAGSNTSVYSAVFMHDYHEGIVRDGDNLPRFEPIGTLVAMSANRISHFFDLRGASFTLDTGCSGALVALHQAVLGLRAGEADMAVVSGVNVMLAPDQFKTLTSLGMLSPDGKSYALDARANGYGRGEGVGTIVVKRLRDALAAGDPVRAVIRETALNQDGKTETITTPSEEAQVELMRECYRRAGLSPSDTQYFELHGTGTPTGDPIEARAIAAVFGPGGPPRKAPLRVGSVKTNIGHTEAASGLASVIKVVLALEKGQLPPTVNFETPNPKLRLDEWNLKVATELEPWPAAPGEAWRASVNNFGYGGSNSHVILEGVSSLSTLTNGHSLTNGHLLTNGHAQTNGTNGINGHAETNGHFLTNDQSETKTENSQPSVLIFHGRDEQACKRLLADTASYLQNHTNPSPCLLSDLSHTLLQHRTRFPTGWVSAHVVPPSPAGDLSGVITALESAPQFKPTRLPSSTPRIGMVFTGQGAQWYAMGRELISSYPVFKATLTEAEGYLTSFGADWSLTEELLRDAASTRVNQTALSISICVAVQIALVRLLRTWGITPTAVTSHSSGEIAAAYAAGGLSLREAMACAYYRSSSAALTPRSGPKGAMAAIGVGETAATAYLARLAEGTDGKAVVACVNSPGSVTVAGDETAVVKVLEMAGEEGVFARRLKVDTGYHSHHMEPIAGPYRKALLGALATQKGDQPKEKLDVMFSSPVTGGRVTEAKQLADPEHWVGSLLQPVEFVRAFTDMVVGDPAEGNANVDIILEVGPHTALGGPIKEISALPAFEGLDLPYLGCLTRHLDARECMLTMALTLIRKGYPVDLSALTPISEGQKQKSRVLTDLPSYPWNHANRHWAEARVNQAYRERDQPPHHLLGSPVPGANPEAATWRQRVRVGESPWLRDHVVQGNILYPGAGYICLAIEAMKQLSGGAESVSGYKLRDIEIHAALVVPDNADGIEIQTVLRTVSDKTIGARGWREWEILSVTQDSHWTQHAKGLITIDSSPSEKKSVPNPLEDSGYTRRIDPEDMWSSLRKHGMNHGPLFRNTASIIQDGSNPKAAVRKCVTTIEVASCDTDAPVSTHLLHPTTLDSVVIASYAALPGGGVHEEGARVPVSIRGLWVSGAVVNTPGHGFACHTTMDHLDAKSFQADVTVVDPDSDSTPVLEVEGLVCQSLGRSFDAEQQPQWAKDMYSKVYWAPDLLLSTTLSPESQTAVKGLLAPPRDLKPKDKNILTALRRLCVYFCQEAVQSLTEQDITNLQPHHVKYLTWMKSTLELAASGSLGPNSDKWTSDSPLDRERTIAFAESKSPDGQLICRLGPLLGPILRGEQAPLEVMMADKMLFNYEANAVRFAPGFEQLAALVKGVVHKYPRARVLEVGAGAGGATRHVLKALGSESEPFGGSWHFTDVSSGFFEAARDEFASQVDMEFGRLDIEQDPAAQGFQPESYDIVVASRVLHATKGLVHTLENVRKLLKPGGSLVMMEMTQDQVDVQFVYGLLPGWWLGEEPERQKSASLDTSGWESTLKQAGFKGVELELRDYDAPGQEGQYSLSSILASVLASGPSSSDLLAENGVVIVTSTVAPPPDTWIQTLRETITTKTLSKSLPAVQTLESLDTNSCAGKFTIFLGEAGRPLLNNLSEASWNGIRTMLTTSKGVLWVTRGGAVECADPDMALANGFLRVIRNEYVGRSLVTLDLDSKQQSVWSEADVEAIAHVMAADGVTNRQGPSDAEENEFSVRDGLVLVPRIYKDAPLNKMLSARDPAEPEDIIELASLFQDGRPLSLKVGMPGFLDSLVFDDAPEEHEEWFPEGDAVVIEPRAYGVNARDVMVAMGQVKDNIVGVECAGIITALGPEAAAQGFALGDRVMALLRGPFGSSARITWQCVSHIPEGMTFEDAASLLLVSATAYVGLVDVARLWQGQSVLVNGVADPVGQAAIMLAKDYLGAEVYVTVVSQEEREFVTREYNLLPTHIFNIDDASSLKSDILSATGNRGVSVVLNSLSGPSLQAAFDVLAPFGQFIEVGKRDAQDNSLLDMSTFSRVASFTSVDILALARERPSEASRVINEVARLATQNVIRPIHPVTVFPLGQISKAMRLVQTEKHLGKVVVSVSPEEQVPTLPRVPTPKLKADASYLIVGGVGGLGRPTAFYLAAHGAKNIIVLSRSAGNLDPTSSFVTGLRELGCRVVAVSCDVSDPSDLARALQHCETAEGLPPIRGVIQGATVLRDSVLENLTLDDWRASMGPKVTATWNLHHHFSSKKLDFFVIFSSLSGIFGWASQGNYAAGGSFQDALAHYRTSRSLPAVSLDIGWVKGVGASSSQIVSDGLGKSGQSLALSDEDVMRAVGMAILHPFDQPQMLVGLNSGPGPQWDVTSLTSPMGRDARFGPLRYRPPIGAKGQGQTQSGGAEGDVKPLSALLKEAGTVDEARAVAVDAIAVKLADIFMREREDIDLKMAPSALGVDSLVAVELRNMLMLKAGADVPMLNVLQSVSLEALAGDVVARSSFVTVKA</sequence>
<dbReference type="Gene3D" id="3.40.366.10">
    <property type="entry name" value="Malonyl-Coenzyme A Acyl Carrier Protein, domain 2"/>
    <property type="match status" value="1"/>
</dbReference>
<evidence type="ECO:0000256" key="1">
    <source>
        <dbReference type="ARBA" id="ARBA00022450"/>
    </source>
</evidence>
<dbReference type="Pfam" id="PF21089">
    <property type="entry name" value="PKS_DH_N"/>
    <property type="match status" value="1"/>
</dbReference>
<dbReference type="InterPro" id="IPR014043">
    <property type="entry name" value="Acyl_transferase_dom"/>
</dbReference>
<dbReference type="InterPro" id="IPR032821">
    <property type="entry name" value="PKS_assoc"/>
</dbReference>
<dbReference type="InterPro" id="IPR057326">
    <property type="entry name" value="KR_dom"/>
</dbReference>
<dbReference type="SUPFAM" id="SSF55048">
    <property type="entry name" value="Probable ACP-binding domain of malonyl-CoA ACP transacylase"/>
    <property type="match status" value="1"/>
</dbReference>
<gene>
    <name evidence="13" type="ORF">C8A04DRAFT_27172</name>
</gene>
<dbReference type="CDD" id="cd05195">
    <property type="entry name" value="enoyl_red"/>
    <property type="match status" value="1"/>
</dbReference>
<dbReference type="SMART" id="SM00827">
    <property type="entry name" value="PKS_AT"/>
    <property type="match status" value="1"/>
</dbReference>
<keyword evidence="2" id="KW-0597">Phosphoprotein</keyword>
<dbReference type="InterPro" id="IPR020841">
    <property type="entry name" value="PKS_Beta-ketoAc_synthase_dom"/>
</dbReference>
<dbReference type="Pfam" id="PF14765">
    <property type="entry name" value="PS-DH"/>
    <property type="match status" value="1"/>
</dbReference>
<feature type="region of interest" description="Disordered" evidence="9">
    <location>
        <begin position="1135"/>
        <end position="1155"/>
    </location>
</feature>
<dbReference type="SUPFAM" id="SSF50129">
    <property type="entry name" value="GroES-like"/>
    <property type="match status" value="1"/>
</dbReference>
<dbReference type="SUPFAM" id="SSF53335">
    <property type="entry name" value="S-adenosyl-L-methionine-dependent methyltransferases"/>
    <property type="match status" value="1"/>
</dbReference>
<evidence type="ECO:0000313" key="14">
    <source>
        <dbReference type="Proteomes" id="UP001302676"/>
    </source>
</evidence>
<evidence type="ECO:0000256" key="8">
    <source>
        <dbReference type="PROSITE-ProRule" id="PRU01363"/>
    </source>
</evidence>
<dbReference type="Gene3D" id="3.30.70.3290">
    <property type="match status" value="1"/>
</dbReference>
<dbReference type="Pfam" id="PF00109">
    <property type="entry name" value="ketoacyl-synt"/>
    <property type="match status" value="1"/>
</dbReference>
<feature type="region of interest" description="N-terminal hotdog fold" evidence="8">
    <location>
        <begin position="1004"/>
        <end position="1138"/>
    </location>
</feature>
<accession>A0AAN6V5C2</accession>
<dbReference type="InterPro" id="IPR014031">
    <property type="entry name" value="Ketoacyl_synth_C"/>
</dbReference>
<dbReference type="InterPro" id="IPR049900">
    <property type="entry name" value="PKS_mFAS_DH"/>
</dbReference>
<feature type="domain" description="Ketosynthase family 3 (KS3)" evidence="11">
    <location>
        <begin position="28"/>
        <end position="456"/>
    </location>
</feature>
<name>A0AAN6V5C2_9PEZI</name>
<reference evidence="13" key="1">
    <citation type="journal article" date="2023" name="Mol. Phylogenet. Evol.">
        <title>Genome-scale phylogeny and comparative genomics of the fungal order Sordariales.</title>
        <authorList>
            <person name="Hensen N."/>
            <person name="Bonometti L."/>
            <person name="Westerberg I."/>
            <person name="Brannstrom I.O."/>
            <person name="Guillou S."/>
            <person name="Cros-Aarteil S."/>
            <person name="Calhoun S."/>
            <person name="Haridas S."/>
            <person name="Kuo A."/>
            <person name="Mondo S."/>
            <person name="Pangilinan J."/>
            <person name="Riley R."/>
            <person name="LaButti K."/>
            <person name="Andreopoulos B."/>
            <person name="Lipzen A."/>
            <person name="Chen C."/>
            <person name="Yan M."/>
            <person name="Daum C."/>
            <person name="Ng V."/>
            <person name="Clum A."/>
            <person name="Steindorff A."/>
            <person name="Ohm R.A."/>
            <person name="Martin F."/>
            <person name="Silar P."/>
            <person name="Natvig D.O."/>
            <person name="Lalanne C."/>
            <person name="Gautier V."/>
            <person name="Ament-Velasquez S.L."/>
            <person name="Kruys A."/>
            <person name="Hutchinson M.I."/>
            <person name="Powell A.J."/>
            <person name="Barry K."/>
            <person name="Miller A.N."/>
            <person name="Grigoriev I.V."/>
            <person name="Debuchy R."/>
            <person name="Gladieux P."/>
            <person name="Hiltunen Thoren M."/>
            <person name="Johannesson H."/>
        </authorList>
    </citation>
    <scope>NUCLEOTIDE SEQUENCE</scope>
    <source>
        <strain evidence="13">CBS 141.50</strain>
    </source>
</reference>
<feature type="region of interest" description="C-terminal hotdog fold" evidence="8">
    <location>
        <begin position="1152"/>
        <end position="1312"/>
    </location>
</feature>
<dbReference type="Pfam" id="PF00550">
    <property type="entry name" value="PP-binding"/>
    <property type="match status" value="1"/>
</dbReference>
<evidence type="ECO:0000313" key="13">
    <source>
        <dbReference type="EMBL" id="KAK4145168.1"/>
    </source>
</evidence>
<evidence type="ECO:0000256" key="5">
    <source>
        <dbReference type="ARBA" id="ARBA00023002"/>
    </source>
</evidence>
<keyword evidence="14" id="KW-1185">Reference proteome</keyword>
<dbReference type="GO" id="GO:0031177">
    <property type="term" value="F:phosphopantetheine binding"/>
    <property type="evidence" value="ECO:0007669"/>
    <property type="project" value="InterPro"/>
</dbReference>
<feature type="region of interest" description="Disordered" evidence="9">
    <location>
        <begin position="1"/>
        <end position="22"/>
    </location>
</feature>
<dbReference type="Gene3D" id="3.40.50.720">
    <property type="entry name" value="NAD(P)-binding Rossmann-like Domain"/>
    <property type="match status" value="2"/>
</dbReference>
<evidence type="ECO:0000259" key="10">
    <source>
        <dbReference type="PROSITE" id="PS50075"/>
    </source>
</evidence>
<dbReference type="InterPro" id="IPR020806">
    <property type="entry name" value="PKS_PP-bd"/>
</dbReference>
<evidence type="ECO:0000259" key="11">
    <source>
        <dbReference type="PROSITE" id="PS52004"/>
    </source>
</evidence>
<dbReference type="GO" id="GO:0004312">
    <property type="term" value="F:fatty acid synthase activity"/>
    <property type="evidence" value="ECO:0007669"/>
    <property type="project" value="TreeGrafter"/>
</dbReference>
<evidence type="ECO:0000256" key="7">
    <source>
        <dbReference type="ARBA" id="ARBA00023315"/>
    </source>
</evidence>
<dbReference type="Pfam" id="PF08240">
    <property type="entry name" value="ADH_N"/>
    <property type="match status" value="1"/>
</dbReference>
<proteinExistence type="predicted"/>
<dbReference type="InterPro" id="IPR036291">
    <property type="entry name" value="NAD(P)-bd_dom_sf"/>
</dbReference>
<keyword evidence="4" id="KW-0521">NADP</keyword>
<dbReference type="InterPro" id="IPR016036">
    <property type="entry name" value="Malonyl_transacylase_ACP-bd"/>
</dbReference>
<dbReference type="SMART" id="SM00823">
    <property type="entry name" value="PKS_PP"/>
    <property type="match status" value="1"/>
</dbReference>
<keyword evidence="3" id="KW-0808">Transferase</keyword>
<organism evidence="13 14">
    <name type="scientific">Dichotomopilus funicola</name>
    <dbReference type="NCBI Taxonomy" id="1934379"/>
    <lineage>
        <taxon>Eukaryota</taxon>
        <taxon>Fungi</taxon>
        <taxon>Dikarya</taxon>
        <taxon>Ascomycota</taxon>
        <taxon>Pezizomycotina</taxon>
        <taxon>Sordariomycetes</taxon>
        <taxon>Sordariomycetidae</taxon>
        <taxon>Sordariales</taxon>
        <taxon>Chaetomiaceae</taxon>
        <taxon>Dichotomopilus</taxon>
    </lineage>
</organism>
<dbReference type="CDD" id="cd00833">
    <property type="entry name" value="PKS"/>
    <property type="match status" value="1"/>
</dbReference>
<dbReference type="Gene3D" id="3.10.129.110">
    <property type="entry name" value="Polyketide synthase dehydratase"/>
    <property type="match status" value="1"/>
</dbReference>
<dbReference type="Gene3D" id="3.40.50.150">
    <property type="entry name" value="Vaccinia Virus protein VP39"/>
    <property type="match status" value="1"/>
</dbReference>
<dbReference type="SUPFAM" id="SSF47336">
    <property type="entry name" value="ACP-like"/>
    <property type="match status" value="1"/>
</dbReference>
<keyword evidence="7" id="KW-0012">Acyltransferase</keyword>
<dbReference type="PROSITE" id="PS00012">
    <property type="entry name" value="PHOSPHOPANTETHEINE"/>
    <property type="match status" value="1"/>
</dbReference>
<dbReference type="SMART" id="SM00829">
    <property type="entry name" value="PKS_ER"/>
    <property type="match status" value="1"/>
</dbReference>
<dbReference type="InterPro" id="IPR013217">
    <property type="entry name" value="Methyltransf_12"/>
</dbReference>
<dbReference type="Gene3D" id="3.90.180.10">
    <property type="entry name" value="Medium-chain alcohol dehydrogenases, catalytic domain"/>
    <property type="match status" value="1"/>
</dbReference>
<dbReference type="GO" id="GO:0030639">
    <property type="term" value="P:polyketide biosynthetic process"/>
    <property type="evidence" value="ECO:0007669"/>
    <property type="project" value="UniProtKB-ARBA"/>
</dbReference>
<dbReference type="InterPro" id="IPR001227">
    <property type="entry name" value="Ac_transferase_dom_sf"/>
</dbReference>
<feature type="active site" description="Proton acceptor; for dehydratase activity" evidence="8">
    <location>
        <position position="1036"/>
    </location>
</feature>
<dbReference type="SMART" id="SM00822">
    <property type="entry name" value="PKS_KR"/>
    <property type="match status" value="1"/>
</dbReference>
<dbReference type="PROSITE" id="PS52019">
    <property type="entry name" value="PKS_MFAS_DH"/>
    <property type="match status" value="1"/>
</dbReference>
<keyword evidence="5" id="KW-0560">Oxidoreductase</keyword>
<evidence type="ECO:0000256" key="6">
    <source>
        <dbReference type="ARBA" id="ARBA00023268"/>
    </source>
</evidence>
<dbReference type="InterPro" id="IPR050091">
    <property type="entry name" value="PKS_NRPS_Biosynth_Enz"/>
</dbReference>
<dbReference type="SUPFAM" id="SSF51735">
    <property type="entry name" value="NAD(P)-binding Rossmann-fold domains"/>
    <property type="match status" value="2"/>
</dbReference>
<dbReference type="PROSITE" id="PS52004">
    <property type="entry name" value="KS3_2"/>
    <property type="match status" value="1"/>
</dbReference>
<dbReference type="InterPro" id="IPR006162">
    <property type="entry name" value="Ppantetheine_attach_site"/>
</dbReference>
<evidence type="ECO:0000256" key="2">
    <source>
        <dbReference type="ARBA" id="ARBA00022553"/>
    </source>
</evidence>
<dbReference type="InterPro" id="IPR011032">
    <property type="entry name" value="GroES-like_sf"/>
</dbReference>
<dbReference type="Pfam" id="PF00698">
    <property type="entry name" value="Acyl_transf_1"/>
    <property type="match status" value="1"/>
</dbReference>
<keyword evidence="6" id="KW-0511">Multifunctional enzyme</keyword>
<evidence type="ECO:0000256" key="9">
    <source>
        <dbReference type="SAM" id="MobiDB-lite"/>
    </source>
</evidence>
<dbReference type="SMART" id="SM00826">
    <property type="entry name" value="PKS_DH"/>
    <property type="match status" value="1"/>
</dbReference>
<feature type="domain" description="Carrier" evidence="10">
    <location>
        <begin position="2553"/>
        <end position="2630"/>
    </location>
</feature>
<dbReference type="InterPro" id="IPR016039">
    <property type="entry name" value="Thiolase-like"/>
</dbReference>
<dbReference type="InterPro" id="IPR036736">
    <property type="entry name" value="ACP-like_sf"/>
</dbReference>